<name>A0AAJ7X4M8_PETMA</name>
<evidence type="ECO:0000313" key="8">
    <source>
        <dbReference type="RefSeq" id="XP_032821120.1"/>
    </source>
</evidence>
<proteinExistence type="predicted"/>
<dbReference type="GO" id="GO:0051301">
    <property type="term" value="P:cell division"/>
    <property type="evidence" value="ECO:0007669"/>
    <property type="project" value="UniProtKB-KW"/>
</dbReference>
<evidence type="ECO:0000256" key="5">
    <source>
        <dbReference type="ARBA" id="ARBA00023306"/>
    </source>
</evidence>
<evidence type="ECO:0000256" key="2">
    <source>
        <dbReference type="ARBA" id="ARBA00022618"/>
    </source>
</evidence>
<feature type="compositionally biased region" description="Basic and acidic residues" evidence="6">
    <location>
        <begin position="1236"/>
        <end position="1247"/>
    </location>
</feature>
<evidence type="ECO:0000256" key="3">
    <source>
        <dbReference type="ARBA" id="ARBA00022776"/>
    </source>
</evidence>
<dbReference type="GO" id="GO:0007064">
    <property type="term" value="P:mitotic sister chromatid cohesion"/>
    <property type="evidence" value="ECO:0007669"/>
    <property type="project" value="InterPro"/>
</dbReference>
<dbReference type="Proteomes" id="UP001318040">
    <property type="component" value="Chromosome 33"/>
</dbReference>
<accession>A0AAJ7X4M8</accession>
<dbReference type="InterPro" id="IPR039776">
    <property type="entry name" value="Pds5"/>
</dbReference>
<keyword evidence="7" id="KW-1185">Reference proteome</keyword>
<dbReference type="PANTHER" id="PTHR12663:SF0">
    <property type="entry name" value="PRECOCIOUS DISSOCIATION OF SISTERS 5, ISOFORM A"/>
    <property type="match status" value="1"/>
</dbReference>
<feature type="compositionally biased region" description="Basic residues" evidence="6">
    <location>
        <begin position="1248"/>
        <end position="1264"/>
    </location>
</feature>
<organism evidence="7 8">
    <name type="scientific">Petromyzon marinus</name>
    <name type="common">Sea lamprey</name>
    <dbReference type="NCBI Taxonomy" id="7757"/>
    <lineage>
        <taxon>Eukaryota</taxon>
        <taxon>Metazoa</taxon>
        <taxon>Chordata</taxon>
        <taxon>Craniata</taxon>
        <taxon>Vertebrata</taxon>
        <taxon>Cyclostomata</taxon>
        <taxon>Hyperoartia</taxon>
        <taxon>Petromyzontiformes</taxon>
        <taxon>Petromyzontidae</taxon>
        <taxon>Petromyzon</taxon>
    </lineage>
</organism>
<dbReference type="InterPro" id="IPR011989">
    <property type="entry name" value="ARM-like"/>
</dbReference>
<evidence type="ECO:0000256" key="1">
    <source>
        <dbReference type="ARBA" id="ARBA00004123"/>
    </source>
</evidence>
<dbReference type="AlphaFoldDB" id="A0AAJ7X4M8"/>
<dbReference type="Gene3D" id="1.25.10.10">
    <property type="entry name" value="Leucine-rich Repeat Variant"/>
    <property type="match status" value="1"/>
</dbReference>
<keyword evidence="2" id="KW-0132">Cell division</keyword>
<sequence>MSDLSSDLSYADDTIVYPEGLKEISEHLSSIELNRRLKLLARRLMDLEQNSPGERKWLAPLARLLATAPFLRHPESAVRRLTACCLASMLRILAPHHPYSSYSASSSHAHIKEIFMFFTEQLQGLADPTGYQYRQCYYLLESVTLVESYVLCLQLEDCNEVFTHLFRTLFSVVRRDSMGNVHRHSVTLMSTIIMEAKGVSAAVLDSILFNLIRSEDFDERSYSLAKDLLKKTTEVIEPSITNLFNQVVILGREEVSDLSTHMGELLLELYAIDASLLLSTLPQLEGMLTSEDASVRLATVSLLAKMFGAAGSELALKNSRLWCCFVRRFKDVSAPVRLRCVKFAARCLKNNPGLAKDLCDALEGRSRDPEEAVHFELVCCVSSALKLEPSLLHLDALPRILRSATADKRVSVRSEATRGLANLYYHQCQRGDKDIVSWIPSVLLHCYYRNRLEDRILVERIFTQYLVPYCLEAQERMNQLLHLYSSLPPSACKAVNEMWKSQSSLRAQLRALLKLIIKSRTSTLDKEILEAETAIAVCLPDHGTPEKSLRGFTSLLRSDTEMRKLVAVIVDPECCCKTAARCLREAQQRLEMVRAVTKPMVGSVMKLLGRVAPLIIDAEAVEVLVKSVEPVSSAMEQEGGVLLAPILQDARPAFELLRVLSFVHTDAFLSPCVLEPVLLCVGVKYAEICSSALHILRNTAPGMLAQRVETPKELVPMLLSVCRHGASGLVKHALHCLRGAIPDWQRHFAHVFKHASSKLVADTAPEKLLGPLACVSVVALLAPDEFSNSVTPLVDDFIVAELLMGSRFPEIKTPALWIDKDEVSPETTAKMQGIKLLVRWLLGAKDSSLVPSTLNLLCRILVAEGDLSGHGSISEASKSHLRLAAAIAMLKLAQEPSYRDVFSQRHFQLCVLVINDQCFQVRERFAVKLHKFLTRLWLPLKFVSAFALCARDPMPERRLHAHHCLLHNVAVRRQLWHQRISATSSTTLTDVDHTLLPENMLPFTVHLLAHDPDFRDPDSVNQLLDIHECVHLVLDVLLDSDENNSHAYMWRMLALIKQTHDLHHPNSVKLNQKLYSICDIVLEFIEARSTTYKLEPTFKPLLPAGLFTAPDKSFSNTKRYLPEGFKPSQFSTKAVRSLATQSPNLMGKRILTISAAHSLKSDVHRVQEDEIPDDGNQKEYSGRTSSSKKSTESGETLKRKRQSKTPEPSGAKGKAVEKSERQVGAKRRARTNGTTKAEEQEQAEQRRQTQRRKQRAARGKGKRP</sequence>
<reference evidence="8" key="1">
    <citation type="submission" date="2025-08" db="UniProtKB">
        <authorList>
            <consortium name="RefSeq"/>
        </authorList>
    </citation>
    <scope>IDENTIFICATION</scope>
    <source>
        <tissue evidence="8">Sperm</tissue>
    </source>
</reference>
<keyword evidence="3" id="KW-0498">Mitosis</keyword>
<comment type="subcellular location">
    <subcellularLocation>
        <location evidence="1">Nucleus</location>
    </subcellularLocation>
</comment>
<protein>
    <submittedName>
        <fullName evidence="8">Sister chromatid cohesion protein PDS5 homolog B-like</fullName>
    </submittedName>
</protein>
<dbReference type="GO" id="GO:0005634">
    <property type="term" value="C:nucleus"/>
    <property type="evidence" value="ECO:0007669"/>
    <property type="project" value="UniProtKB-SubCell"/>
</dbReference>
<dbReference type="GO" id="GO:0000785">
    <property type="term" value="C:chromatin"/>
    <property type="evidence" value="ECO:0007669"/>
    <property type="project" value="TreeGrafter"/>
</dbReference>
<evidence type="ECO:0000313" key="7">
    <source>
        <dbReference type="Proteomes" id="UP001318040"/>
    </source>
</evidence>
<dbReference type="GeneID" id="116948500"/>
<dbReference type="RefSeq" id="XP_032821120.1">
    <property type="nucleotide sequence ID" value="XM_032965229.1"/>
</dbReference>
<dbReference type="InterPro" id="IPR016024">
    <property type="entry name" value="ARM-type_fold"/>
</dbReference>
<gene>
    <name evidence="8" type="primary">LOC116948500</name>
</gene>
<dbReference type="Pfam" id="PF20168">
    <property type="entry name" value="PDS5"/>
    <property type="match status" value="1"/>
</dbReference>
<feature type="region of interest" description="Disordered" evidence="6">
    <location>
        <begin position="1163"/>
        <end position="1264"/>
    </location>
</feature>
<feature type="compositionally biased region" description="Basic and acidic residues" evidence="6">
    <location>
        <begin position="1214"/>
        <end position="1223"/>
    </location>
</feature>
<dbReference type="KEGG" id="pmrn:116948500"/>
<dbReference type="SUPFAM" id="SSF48371">
    <property type="entry name" value="ARM repeat"/>
    <property type="match status" value="2"/>
</dbReference>
<keyword evidence="4" id="KW-0539">Nucleus</keyword>
<dbReference type="PANTHER" id="PTHR12663">
    <property type="entry name" value="ANDROGEN INDUCED INHIBITOR OF PROLIFERATION AS3 / PDS5-RELATED"/>
    <property type="match status" value="1"/>
</dbReference>
<keyword evidence="5" id="KW-0131">Cell cycle</keyword>
<evidence type="ECO:0000256" key="4">
    <source>
        <dbReference type="ARBA" id="ARBA00023242"/>
    </source>
</evidence>
<dbReference type="GO" id="GO:0006281">
    <property type="term" value="P:DNA repair"/>
    <property type="evidence" value="ECO:0007669"/>
    <property type="project" value="TreeGrafter"/>
</dbReference>
<dbReference type="CDD" id="cd19953">
    <property type="entry name" value="PDS5"/>
    <property type="match status" value="1"/>
</dbReference>
<evidence type="ECO:0000256" key="6">
    <source>
        <dbReference type="SAM" id="MobiDB-lite"/>
    </source>
</evidence>